<name>A0A6A7B2L7_9PLEO</name>
<feature type="domain" description="Carboxylesterase type B" evidence="4">
    <location>
        <begin position="19"/>
        <end position="257"/>
    </location>
</feature>
<dbReference type="AlphaFoldDB" id="A0A6A7B2L7"/>
<evidence type="ECO:0000259" key="4">
    <source>
        <dbReference type="Pfam" id="PF00135"/>
    </source>
</evidence>
<sequence>MSSTIRHESLRAVLTPSEQDSHCQFRGIKYAYIPGRFENSTLVDDWNWHSLDCRQFGPRCPQVARDVRRFFSIPAEQGLPNPVAEDEFECLNLVVSVPNDVLRHPEFTVPVLVYLHGGGHAYTMVNIEQGLTDPTDIIKMSVQMRKPLIIVHAAYRLNVFGYGVYDNKSNFGFYDQKRAVEWVRKHISGFGGDPNRIVLHGESAGAIAVHAHIHGPSPTPGIWRAILQSGSLYLTPPAPRAVGEAVMQHLAYLTGYDDLKSIPTEALLGGLGKLGFQNWWLHEDEALSPGTQDMDWPISGGPELEAILIGDCQWESRGFEPTIVAHGLEGLRDIFDKYSPVGSEIVKLYEIDFSSLDTALPRISAFINDVKFAFGTSEICRREHELAKRTCYRYVMDQANPWNKDAGAHHAIDLLFLFGGPFDYTHDTSAQIVSSDMRGRWVAFANGEDPWEQSTVYSFGPGEGFGPIHSEELTKRRRVSCITQLGYIGWRRCQPLMTRLMGARGVVDKAYLEE</sequence>
<dbReference type="Proteomes" id="UP000799423">
    <property type="component" value="Unassembled WGS sequence"/>
</dbReference>
<dbReference type="EMBL" id="MU006317">
    <property type="protein sequence ID" value="KAF2848598.1"/>
    <property type="molecule type" value="Genomic_DNA"/>
</dbReference>
<feature type="domain" description="Carboxylesterase type B" evidence="4">
    <location>
        <begin position="341"/>
        <end position="452"/>
    </location>
</feature>
<evidence type="ECO:0000313" key="6">
    <source>
        <dbReference type="Proteomes" id="UP000799423"/>
    </source>
</evidence>
<reference evidence="5" key="1">
    <citation type="submission" date="2020-01" db="EMBL/GenBank/DDBJ databases">
        <authorList>
            <consortium name="DOE Joint Genome Institute"/>
            <person name="Haridas S."/>
            <person name="Albert R."/>
            <person name="Binder M."/>
            <person name="Bloem J."/>
            <person name="Labutti K."/>
            <person name="Salamov A."/>
            <person name="Andreopoulos B."/>
            <person name="Baker S.E."/>
            <person name="Barry K."/>
            <person name="Bills G."/>
            <person name="Bluhm B.H."/>
            <person name="Cannon C."/>
            <person name="Castanera R."/>
            <person name="Culley D.E."/>
            <person name="Daum C."/>
            <person name="Ezra D."/>
            <person name="Gonzalez J.B."/>
            <person name="Henrissat B."/>
            <person name="Kuo A."/>
            <person name="Liang C."/>
            <person name="Lipzen A."/>
            <person name="Lutzoni F."/>
            <person name="Magnuson J."/>
            <person name="Mondo S."/>
            <person name="Nolan M."/>
            <person name="Ohm R."/>
            <person name="Pangilinan J."/>
            <person name="Park H.-J."/>
            <person name="Ramirez L."/>
            <person name="Alfaro M."/>
            <person name="Sun H."/>
            <person name="Tritt A."/>
            <person name="Yoshinaga Y."/>
            <person name="Zwiers L.-H."/>
            <person name="Turgeon B.G."/>
            <person name="Goodwin S.B."/>
            <person name="Spatafora J.W."/>
            <person name="Crous P.W."/>
            <person name="Grigoriev I.V."/>
        </authorList>
    </citation>
    <scope>NUCLEOTIDE SEQUENCE</scope>
    <source>
        <strain evidence="5">IPT5</strain>
    </source>
</reference>
<proteinExistence type="inferred from homology"/>
<dbReference type="OrthoDB" id="3200163at2759"/>
<keyword evidence="6" id="KW-1185">Reference proteome</keyword>
<accession>A0A6A7B2L7</accession>
<keyword evidence="2 3" id="KW-0378">Hydrolase</keyword>
<dbReference type="PROSITE" id="PS00122">
    <property type="entry name" value="CARBOXYLESTERASE_B_1"/>
    <property type="match status" value="1"/>
</dbReference>
<dbReference type="InterPro" id="IPR002018">
    <property type="entry name" value="CarbesteraseB"/>
</dbReference>
<dbReference type="Gene3D" id="3.40.50.1820">
    <property type="entry name" value="alpha/beta hydrolase"/>
    <property type="match status" value="1"/>
</dbReference>
<evidence type="ECO:0000256" key="3">
    <source>
        <dbReference type="RuleBase" id="RU361235"/>
    </source>
</evidence>
<dbReference type="PANTHER" id="PTHR43142:SF5">
    <property type="entry name" value="CARBOXYLIC ESTER HYDROLASE"/>
    <property type="match status" value="1"/>
</dbReference>
<dbReference type="EC" id="3.1.1.-" evidence="3"/>
<dbReference type="InterPro" id="IPR019826">
    <property type="entry name" value="Carboxylesterase_B_AS"/>
</dbReference>
<protein>
    <recommendedName>
        <fullName evidence="3">Carboxylic ester hydrolase</fullName>
        <ecNumber evidence="3">3.1.1.-</ecNumber>
    </recommendedName>
</protein>
<evidence type="ECO:0000256" key="1">
    <source>
        <dbReference type="ARBA" id="ARBA00005964"/>
    </source>
</evidence>
<comment type="similarity">
    <text evidence="1 3">Belongs to the type-B carboxylesterase/lipase family.</text>
</comment>
<evidence type="ECO:0000313" key="5">
    <source>
        <dbReference type="EMBL" id="KAF2848598.1"/>
    </source>
</evidence>
<dbReference type="SUPFAM" id="SSF53474">
    <property type="entry name" value="alpha/beta-Hydrolases"/>
    <property type="match status" value="1"/>
</dbReference>
<dbReference type="Pfam" id="PF00135">
    <property type="entry name" value="COesterase"/>
    <property type="match status" value="2"/>
</dbReference>
<organism evidence="5 6">
    <name type="scientific">Plenodomus tracheiphilus IPT5</name>
    <dbReference type="NCBI Taxonomy" id="1408161"/>
    <lineage>
        <taxon>Eukaryota</taxon>
        <taxon>Fungi</taxon>
        <taxon>Dikarya</taxon>
        <taxon>Ascomycota</taxon>
        <taxon>Pezizomycotina</taxon>
        <taxon>Dothideomycetes</taxon>
        <taxon>Pleosporomycetidae</taxon>
        <taxon>Pleosporales</taxon>
        <taxon>Pleosporineae</taxon>
        <taxon>Leptosphaeriaceae</taxon>
        <taxon>Plenodomus</taxon>
    </lineage>
</organism>
<evidence type="ECO:0000256" key="2">
    <source>
        <dbReference type="ARBA" id="ARBA00022801"/>
    </source>
</evidence>
<gene>
    <name evidence="5" type="ORF">T440DRAFT_470190</name>
</gene>
<dbReference type="InterPro" id="IPR029058">
    <property type="entry name" value="AB_hydrolase_fold"/>
</dbReference>
<dbReference type="PANTHER" id="PTHR43142">
    <property type="entry name" value="CARBOXYLIC ESTER HYDROLASE"/>
    <property type="match status" value="1"/>
</dbReference>
<dbReference type="GO" id="GO:0016787">
    <property type="term" value="F:hydrolase activity"/>
    <property type="evidence" value="ECO:0007669"/>
    <property type="project" value="UniProtKB-KW"/>
</dbReference>